<keyword evidence="2" id="KW-1185">Reference proteome</keyword>
<dbReference type="Proteomes" id="UP001143910">
    <property type="component" value="Unassembled WGS sequence"/>
</dbReference>
<comment type="caution">
    <text evidence="1">The sequence shown here is derived from an EMBL/GenBank/DDBJ whole genome shotgun (WGS) entry which is preliminary data.</text>
</comment>
<protein>
    <submittedName>
        <fullName evidence="1">Uncharacterized protein</fullName>
    </submittedName>
</protein>
<proteinExistence type="predicted"/>
<sequence>MDPISALSFAANIIQFVDFTWKLLSETRRIYTSAADCPAGFQTLSTISDELSTLSGSIVAAKVESLGLKSVAAKCNSVAEELKLEIHKLITKERKGAWESFALALRRHSKQRKVDEIRRRVMELQTQLGNQLQKATLAAESSQVHAELQVLRHLRFREIQQRYEQISPAHVKTFEWIFQDIVKLQHHDFPVGFRTWLEQGCGHFWLEGKAGSGKSTLMRFICRHERTRSCLSTWAAAANKKLVTADFFFYHFGAPLQKSQEGLLRALLFGILRKCPDLIKIVCSKRFLDAGQDLDDWTRDELFEVFQALSTQDLSTRFCFFIDGLDEYDGDHDELIQMLKSLFSSTASPDIKVCLSSRPWQQFRDAFGQVPGQTLRLQDLTYDDIGHYVKAEFMKNEEFCKIAEKEPKYLELIKNVQQGAAGVFLWVSLVVRELLGGIRAGDNVSQIQHRLTLLPEDLEAFFKHMLKQVNRAYKRRSVEAFQMALASPEPPVLVLYSITDALENNEEWVHTTTGPSKTDDELVEMGTTMQRQLDVRCRGLLEIAADDKQGSVLFRGRILFLHRSVGEFLNSKEMQGLLNKELDDGYNANLALCRAIVIALNMAAVKKSTWSAEDALVGNDLLEQLFYHARELETRHPGSDMVTQAHGLLNQAESVLQRSDWKWKRKRRAFINRAIEWDLHAYVEGRIKSQPNLLNRSPERPLLDAALQPDSVPYLHAILRSFDMVSLLLEWHANPNERYKDFTVWARFLAPIVTDRSLADQAEVVDIARELVRHGADLKTLVAWETKKTKVGREKTGRASDLFKPTHPRTVTDIYTRRAEEIIPELFGVDRCALIFNAQPPEQPWYLWLLGFRR</sequence>
<reference evidence="1" key="1">
    <citation type="submission" date="2022-08" db="EMBL/GenBank/DDBJ databases">
        <title>Genome Sequence of Lecanicillium fungicola.</title>
        <authorList>
            <person name="Buettner E."/>
        </authorList>
    </citation>
    <scope>NUCLEOTIDE SEQUENCE</scope>
    <source>
        <strain evidence="1">Babe33</strain>
    </source>
</reference>
<dbReference type="EMBL" id="JANJQO010000073">
    <property type="protein sequence ID" value="KAJ2982488.1"/>
    <property type="molecule type" value="Genomic_DNA"/>
</dbReference>
<evidence type="ECO:0000313" key="1">
    <source>
        <dbReference type="EMBL" id="KAJ2982488.1"/>
    </source>
</evidence>
<evidence type="ECO:0000313" key="2">
    <source>
        <dbReference type="Proteomes" id="UP001143910"/>
    </source>
</evidence>
<gene>
    <name evidence="1" type="ORF">NQ176_g1344</name>
</gene>
<name>A0ACC1NVY6_9HYPO</name>
<organism evidence="1 2">
    <name type="scientific">Zarea fungicola</name>
    <dbReference type="NCBI Taxonomy" id="93591"/>
    <lineage>
        <taxon>Eukaryota</taxon>
        <taxon>Fungi</taxon>
        <taxon>Dikarya</taxon>
        <taxon>Ascomycota</taxon>
        <taxon>Pezizomycotina</taxon>
        <taxon>Sordariomycetes</taxon>
        <taxon>Hypocreomycetidae</taxon>
        <taxon>Hypocreales</taxon>
        <taxon>Cordycipitaceae</taxon>
        <taxon>Zarea</taxon>
    </lineage>
</organism>
<accession>A0ACC1NVY6</accession>